<dbReference type="PANTHER" id="PTHR33677">
    <property type="entry name" value="TRANSCRIPTIONAL REPRESSOR FRMR-RELATED"/>
    <property type="match status" value="1"/>
</dbReference>
<dbReference type="InterPro" id="IPR003735">
    <property type="entry name" value="Metal_Tscrpt_repr"/>
</dbReference>
<gene>
    <name evidence="2" type="ORF">MUO15_00405</name>
</gene>
<accession>A0ABY4HCC4</accession>
<sequence>MEENVLPENSGKQPVTPRTDDEKQAVLNRLKRIEGQVRGIQKMVENDRYCVDILVQISAINKAINKVGYTLLERHTHHCVADAIEKGEGEEAIDELMKVVQQFSK</sequence>
<dbReference type="Proteomes" id="UP000830326">
    <property type="component" value="Chromosome"/>
</dbReference>
<protein>
    <submittedName>
        <fullName evidence="2">Metal-sensing transcriptional repressor</fullName>
    </submittedName>
</protein>
<dbReference type="CDD" id="cd10157">
    <property type="entry name" value="BsCsoR-like_DUF156"/>
    <property type="match status" value="1"/>
</dbReference>
<evidence type="ECO:0000313" key="3">
    <source>
        <dbReference type="Proteomes" id="UP000830326"/>
    </source>
</evidence>
<evidence type="ECO:0000313" key="2">
    <source>
        <dbReference type="EMBL" id="UOR12043.1"/>
    </source>
</evidence>
<proteinExistence type="predicted"/>
<dbReference type="RefSeq" id="WP_245032553.1">
    <property type="nucleotide sequence ID" value="NZ_CP095075.1"/>
</dbReference>
<dbReference type="PANTHER" id="PTHR33677:SF3">
    <property type="entry name" value="COPPER-SENSING TRANSCRIPTIONAL REPRESSOR RICR"/>
    <property type="match status" value="1"/>
</dbReference>
<dbReference type="Pfam" id="PF02583">
    <property type="entry name" value="Trns_repr_metal"/>
    <property type="match status" value="1"/>
</dbReference>
<organism evidence="2 3">
    <name type="scientific">Halobacillus amylolyticus</name>
    <dbReference type="NCBI Taxonomy" id="2932259"/>
    <lineage>
        <taxon>Bacteria</taxon>
        <taxon>Bacillati</taxon>
        <taxon>Bacillota</taxon>
        <taxon>Bacilli</taxon>
        <taxon>Bacillales</taxon>
        <taxon>Bacillaceae</taxon>
        <taxon>Halobacillus</taxon>
    </lineage>
</organism>
<dbReference type="EMBL" id="CP095075">
    <property type="protein sequence ID" value="UOR12043.1"/>
    <property type="molecule type" value="Genomic_DNA"/>
</dbReference>
<dbReference type="Gene3D" id="1.20.58.1000">
    <property type="entry name" value="Metal-sensitive repressor, helix protomer"/>
    <property type="match status" value="1"/>
</dbReference>
<reference evidence="2" key="1">
    <citation type="submission" date="2022-04" db="EMBL/GenBank/DDBJ databases">
        <title>Halobacillus sp. isolated from saltern.</title>
        <authorList>
            <person name="Won M."/>
            <person name="Lee C.-M."/>
            <person name="Woen H.-Y."/>
            <person name="Kwon S.-W."/>
        </authorList>
    </citation>
    <scope>NUCLEOTIDE SEQUENCE</scope>
    <source>
        <strain evidence="2">SSHM10-5</strain>
    </source>
</reference>
<name>A0ABY4HCC4_9BACI</name>
<feature type="region of interest" description="Disordered" evidence="1">
    <location>
        <begin position="1"/>
        <end position="23"/>
    </location>
</feature>
<keyword evidence="3" id="KW-1185">Reference proteome</keyword>
<evidence type="ECO:0000256" key="1">
    <source>
        <dbReference type="SAM" id="MobiDB-lite"/>
    </source>
</evidence>
<dbReference type="InterPro" id="IPR038390">
    <property type="entry name" value="Metal_Tscrpt_repr_sf"/>
</dbReference>